<name>A0A8J3HUQ1_9CHLR</name>
<keyword evidence="5" id="KW-1185">Reference proteome</keyword>
<comment type="caution">
    <text evidence="4">The sequence shown here is derived from an EMBL/GenBank/DDBJ whole genome shotgun (WGS) entry which is preliminary data.</text>
</comment>
<accession>A0A8J3HUQ1</accession>
<evidence type="ECO:0000259" key="3">
    <source>
        <dbReference type="Pfam" id="PF13240"/>
    </source>
</evidence>
<feature type="compositionally biased region" description="Basic and acidic residues" evidence="1">
    <location>
        <begin position="36"/>
        <end position="51"/>
    </location>
</feature>
<feature type="region of interest" description="Disordered" evidence="1">
    <location>
        <begin position="130"/>
        <end position="152"/>
    </location>
</feature>
<protein>
    <recommendedName>
        <fullName evidence="3">Zinc-ribbon domain-containing protein</fullName>
    </recommendedName>
</protein>
<reference evidence="4" key="1">
    <citation type="submission" date="2020-10" db="EMBL/GenBank/DDBJ databases">
        <title>Taxonomic study of unclassified bacteria belonging to the class Ktedonobacteria.</title>
        <authorList>
            <person name="Yabe S."/>
            <person name="Wang C.M."/>
            <person name="Zheng Y."/>
            <person name="Sakai Y."/>
            <person name="Cavaletti L."/>
            <person name="Monciardini P."/>
            <person name="Donadio S."/>
        </authorList>
    </citation>
    <scope>NUCLEOTIDE SEQUENCE</scope>
    <source>
        <strain evidence="4">SOSP1-1</strain>
    </source>
</reference>
<keyword evidence="2" id="KW-0472">Membrane</keyword>
<feature type="region of interest" description="Disordered" evidence="1">
    <location>
        <begin position="33"/>
        <end position="71"/>
    </location>
</feature>
<evidence type="ECO:0000313" key="4">
    <source>
        <dbReference type="EMBL" id="GHO42331.1"/>
    </source>
</evidence>
<evidence type="ECO:0000256" key="2">
    <source>
        <dbReference type="SAM" id="Phobius"/>
    </source>
</evidence>
<keyword evidence="2" id="KW-0812">Transmembrane</keyword>
<dbReference type="Proteomes" id="UP000612362">
    <property type="component" value="Unassembled WGS sequence"/>
</dbReference>
<proteinExistence type="predicted"/>
<organism evidence="4 5">
    <name type="scientific">Ktedonospora formicarum</name>
    <dbReference type="NCBI Taxonomy" id="2778364"/>
    <lineage>
        <taxon>Bacteria</taxon>
        <taxon>Bacillati</taxon>
        <taxon>Chloroflexota</taxon>
        <taxon>Ktedonobacteria</taxon>
        <taxon>Ktedonobacterales</taxon>
        <taxon>Ktedonobacteraceae</taxon>
        <taxon>Ktedonospora</taxon>
    </lineage>
</organism>
<dbReference type="InterPro" id="IPR026870">
    <property type="entry name" value="Zinc_ribbon_dom"/>
</dbReference>
<sequence>MGQSIRSCPSCHTPLEAGQRFCSNCGTVLEGSAHQQTERTPAESISRESTRIEPQYTPPPPPPVYAQAPQPGQQIYNTPISSYSGGKSPSQGKVLGQIGCGMLAIILVVLAACGGISYFGYQWIASQASKSNTSTNNTGDGNSSYATPTSAPAVTTNISTKPVMYSSVNITVLSAQQATSLPGDNGGDGKGLIRLNIKEENTSSKTAGYYYGDAAHLIMPNGDNIAVSSSQAFSGPEASIKRTNWLDFPVATSVKPDQLILRLGTSTESQIDIPLKGNADLSKYQAKTATPNKQTQYSNVTWTITNATSQLSYAGKQAESGKCYIVLQLRMDNTSSTTFNAYYGDYIRLKSGDTLNSPDGNSNLPTAINANQSNITGTAVFLMPQGTTDFSFILLNTPSTGSVPQQTIDFQIA</sequence>
<evidence type="ECO:0000256" key="1">
    <source>
        <dbReference type="SAM" id="MobiDB-lite"/>
    </source>
</evidence>
<dbReference type="EMBL" id="BNJF01000001">
    <property type="protein sequence ID" value="GHO42331.1"/>
    <property type="molecule type" value="Genomic_DNA"/>
</dbReference>
<feature type="compositionally biased region" description="Low complexity" evidence="1">
    <location>
        <begin position="131"/>
        <end position="144"/>
    </location>
</feature>
<dbReference type="AlphaFoldDB" id="A0A8J3HUQ1"/>
<feature type="domain" description="Zinc-ribbon" evidence="3">
    <location>
        <begin position="8"/>
        <end position="29"/>
    </location>
</feature>
<evidence type="ECO:0000313" key="5">
    <source>
        <dbReference type="Proteomes" id="UP000612362"/>
    </source>
</evidence>
<dbReference type="Pfam" id="PF13240">
    <property type="entry name" value="Zn_Ribbon_1"/>
    <property type="match status" value="1"/>
</dbReference>
<keyword evidence="2" id="KW-1133">Transmembrane helix</keyword>
<feature type="transmembrane region" description="Helical" evidence="2">
    <location>
        <begin position="94"/>
        <end position="121"/>
    </location>
</feature>
<gene>
    <name evidence="4" type="ORF">KSX_04940</name>
</gene>
<dbReference type="RefSeq" id="WP_220191881.1">
    <property type="nucleotide sequence ID" value="NZ_BNJF01000001.1"/>
</dbReference>